<dbReference type="SUPFAM" id="SSF48403">
    <property type="entry name" value="Ankyrin repeat"/>
    <property type="match status" value="1"/>
</dbReference>
<dbReference type="InterPro" id="IPR036770">
    <property type="entry name" value="Ankyrin_rpt-contain_sf"/>
</dbReference>
<protein>
    <submittedName>
        <fullName evidence="1">Uncharacterized protein</fullName>
    </submittedName>
</protein>
<organism evidence="1 2">
    <name type="scientific">Danionella cerebrum</name>
    <dbReference type="NCBI Taxonomy" id="2873325"/>
    <lineage>
        <taxon>Eukaryota</taxon>
        <taxon>Metazoa</taxon>
        <taxon>Chordata</taxon>
        <taxon>Craniata</taxon>
        <taxon>Vertebrata</taxon>
        <taxon>Euteleostomi</taxon>
        <taxon>Actinopterygii</taxon>
        <taxon>Neopterygii</taxon>
        <taxon>Teleostei</taxon>
        <taxon>Ostariophysi</taxon>
        <taxon>Cypriniformes</taxon>
        <taxon>Danionidae</taxon>
        <taxon>Danioninae</taxon>
        <taxon>Danionella</taxon>
    </lineage>
</organism>
<dbReference type="EMBL" id="SRMA01025616">
    <property type="protein sequence ID" value="TRY92434.1"/>
    <property type="molecule type" value="Genomic_DNA"/>
</dbReference>
<dbReference type="Gene3D" id="1.25.40.20">
    <property type="entry name" value="Ankyrin repeat-containing domain"/>
    <property type="match status" value="1"/>
</dbReference>
<sequence length="92" mass="9971">MNDKFHRAARDGNLLLLKDATRKELNAPDEDAMTPALWAAQLGHLEALRIIVGRGSLPVPISRAQWARGGGTPWTGRQFPSSSGILAILDTL</sequence>
<name>A0A553QR50_9TELE</name>
<evidence type="ECO:0000313" key="1">
    <source>
        <dbReference type="EMBL" id="TRY92434.1"/>
    </source>
</evidence>
<reference evidence="1 2" key="1">
    <citation type="journal article" date="2019" name="Sci. Data">
        <title>Hybrid genome assembly and annotation of Danionella translucida.</title>
        <authorList>
            <person name="Kadobianskyi M."/>
            <person name="Schulze L."/>
            <person name="Schuelke M."/>
            <person name="Judkewitz B."/>
        </authorList>
    </citation>
    <scope>NUCLEOTIDE SEQUENCE [LARGE SCALE GENOMIC DNA]</scope>
    <source>
        <strain evidence="1 2">Bolton</strain>
    </source>
</reference>
<proteinExistence type="predicted"/>
<evidence type="ECO:0000313" key="2">
    <source>
        <dbReference type="Proteomes" id="UP000316079"/>
    </source>
</evidence>
<comment type="caution">
    <text evidence="1">The sequence shown here is derived from an EMBL/GenBank/DDBJ whole genome shotgun (WGS) entry which is preliminary data.</text>
</comment>
<dbReference type="OrthoDB" id="76949at2759"/>
<dbReference type="Proteomes" id="UP000316079">
    <property type="component" value="Unassembled WGS sequence"/>
</dbReference>
<keyword evidence="2" id="KW-1185">Reference proteome</keyword>
<dbReference type="AlphaFoldDB" id="A0A553QR50"/>
<accession>A0A553QR50</accession>
<gene>
    <name evidence="1" type="ORF">DNTS_029002</name>
</gene>
<dbReference type="STRING" id="623744.A0A553QR50"/>